<keyword evidence="7 17" id="KW-0812">Transmembrane</keyword>
<dbReference type="AlphaFoldDB" id="A7X7D2"/>
<gene>
    <name evidence="19" type="primary">nad2</name>
</gene>
<keyword evidence="15 17" id="KW-0472">Membrane</keyword>
<proteinExistence type="inferred from homology"/>
<comment type="catalytic activity">
    <reaction evidence="16 17">
        <text>a ubiquinone + NADH + 5 H(+)(in) = a ubiquinol + NAD(+) + 4 H(+)(out)</text>
        <dbReference type="Rhea" id="RHEA:29091"/>
        <dbReference type="Rhea" id="RHEA-COMP:9565"/>
        <dbReference type="Rhea" id="RHEA-COMP:9566"/>
        <dbReference type="ChEBI" id="CHEBI:15378"/>
        <dbReference type="ChEBI" id="CHEBI:16389"/>
        <dbReference type="ChEBI" id="CHEBI:17976"/>
        <dbReference type="ChEBI" id="CHEBI:57540"/>
        <dbReference type="ChEBI" id="CHEBI:57945"/>
        <dbReference type="EC" id="7.1.1.2"/>
    </reaction>
</comment>
<dbReference type="PANTHER" id="PTHR46552">
    <property type="entry name" value="NADH-UBIQUINONE OXIDOREDUCTASE CHAIN 2"/>
    <property type="match status" value="1"/>
</dbReference>
<evidence type="ECO:0000256" key="4">
    <source>
        <dbReference type="ARBA" id="ARBA00021008"/>
    </source>
</evidence>
<dbReference type="InterPro" id="IPR050175">
    <property type="entry name" value="Complex_I_Subunit_2"/>
</dbReference>
<dbReference type="PRINTS" id="PR01436">
    <property type="entry name" value="NADHDHGNASE2"/>
</dbReference>
<feature type="transmembrane region" description="Helical" evidence="17">
    <location>
        <begin position="239"/>
        <end position="258"/>
    </location>
</feature>
<comment type="function">
    <text evidence="17">Core subunit of the mitochondrial membrane respiratory chain NADH dehydrogenase (Complex I) which catalyzes electron transfer from NADH through the respiratory chain, using ubiquinone as an electron acceptor. Essential for the catalytic activity and assembly of complex I.</text>
</comment>
<comment type="similarity">
    <text evidence="2 17">Belongs to the complex I subunit 2 family.</text>
</comment>
<dbReference type="EMBL" id="AP009352">
    <property type="protein sequence ID" value="BAF76609.1"/>
    <property type="molecule type" value="Genomic_DNA"/>
</dbReference>
<keyword evidence="12 17" id="KW-0520">NAD</keyword>
<evidence type="ECO:0000256" key="13">
    <source>
        <dbReference type="ARBA" id="ARBA00023075"/>
    </source>
</evidence>
<name>A7X7D2_9BRAN</name>
<evidence type="ECO:0000256" key="2">
    <source>
        <dbReference type="ARBA" id="ARBA00007012"/>
    </source>
</evidence>
<feature type="transmembrane region" description="Helical" evidence="17">
    <location>
        <begin position="5"/>
        <end position="21"/>
    </location>
</feature>
<feature type="transmembrane region" description="Helical" evidence="17">
    <location>
        <begin position="205"/>
        <end position="227"/>
    </location>
</feature>
<dbReference type="InterPro" id="IPR003917">
    <property type="entry name" value="NADH_UbQ_OxRdtase_chain2"/>
</dbReference>
<feature type="transmembrane region" description="Helical" evidence="17">
    <location>
        <begin position="86"/>
        <end position="104"/>
    </location>
</feature>
<dbReference type="GO" id="GO:0008137">
    <property type="term" value="F:NADH dehydrogenase (ubiquinone) activity"/>
    <property type="evidence" value="ECO:0007669"/>
    <property type="project" value="UniProtKB-EC"/>
</dbReference>
<keyword evidence="14 17" id="KW-0496">Mitochondrion</keyword>
<evidence type="ECO:0000256" key="6">
    <source>
        <dbReference type="ARBA" id="ARBA00022660"/>
    </source>
</evidence>
<evidence type="ECO:0000256" key="1">
    <source>
        <dbReference type="ARBA" id="ARBA00004448"/>
    </source>
</evidence>
<dbReference type="Pfam" id="PF00361">
    <property type="entry name" value="Proton_antipo_M"/>
    <property type="match status" value="1"/>
</dbReference>
<dbReference type="EC" id="7.1.1.2" evidence="3 17"/>
<reference evidence="19" key="1">
    <citation type="journal article" date="2007" name="BMC Evol. Biol.">
        <title>Phylogenetic position of a whale-fall lancelet (Cephalochordata) inferred from whole mitochondrial genome sequences.</title>
        <authorList>
            <person name="Kon T."/>
            <person name="Nohara M."/>
            <person name="Yamanoue Y."/>
            <person name="Fujiwara Y."/>
            <person name="Nishida M."/>
            <person name="Nishikawa T."/>
        </authorList>
    </citation>
    <scope>NUCLEOTIDE SEQUENCE</scope>
</reference>
<dbReference type="GO" id="GO:0005743">
    <property type="term" value="C:mitochondrial inner membrane"/>
    <property type="evidence" value="ECO:0007669"/>
    <property type="project" value="UniProtKB-SubCell"/>
</dbReference>
<evidence type="ECO:0000313" key="19">
    <source>
        <dbReference type="EMBL" id="BAF76609.1"/>
    </source>
</evidence>
<accession>A7X7D2</accession>
<evidence type="ECO:0000256" key="16">
    <source>
        <dbReference type="ARBA" id="ARBA00049551"/>
    </source>
</evidence>
<dbReference type="GO" id="GO:0006120">
    <property type="term" value="P:mitochondrial electron transport, NADH to ubiquinone"/>
    <property type="evidence" value="ECO:0007669"/>
    <property type="project" value="InterPro"/>
</dbReference>
<sequence length="346" mass="37758">MSPYISPLFSLTMLFSVLLILCSTHWAFMWLGLEVGTLAFVPLLTWWHTAPEVEATVKYFITQATAAAMFFLGGLILMSSEYSSGIAHWLGSLGEVIILLSVLMKLGLAPLHYWVVDVVQGLNYLPGMVLLTWQKLPGLIVLTQLLSKLNSSILLILAPTAALIGGLGGLGQTQVRKLLAFSSIAHLGWLTVGIVINSWLGMMYFMLYMLISLPIFLLLHVSGGVHLNQLRSTLGANPIFSFSVGAGFLSLAGLPPFLGFFSKWLILTHSVAQLLVITSAVLILGALISAFYYLRISYLCLVVLAPQQIMVMTNWRNMSKINLISIILLSNMMGLLLVGGLSTLTK</sequence>
<evidence type="ECO:0000256" key="17">
    <source>
        <dbReference type="RuleBase" id="RU003403"/>
    </source>
</evidence>
<evidence type="ECO:0000256" key="10">
    <source>
        <dbReference type="ARBA" id="ARBA00022982"/>
    </source>
</evidence>
<dbReference type="InterPro" id="IPR001750">
    <property type="entry name" value="ND/Mrp_TM"/>
</dbReference>
<feature type="domain" description="NADH:quinone oxidoreductase/Mrp antiporter transmembrane" evidence="18">
    <location>
        <begin position="23"/>
        <end position="286"/>
    </location>
</feature>
<evidence type="ECO:0000256" key="15">
    <source>
        <dbReference type="ARBA" id="ARBA00023136"/>
    </source>
</evidence>
<evidence type="ECO:0000256" key="8">
    <source>
        <dbReference type="ARBA" id="ARBA00022792"/>
    </source>
</evidence>
<feature type="transmembrane region" description="Helical" evidence="17">
    <location>
        <begin position="27"/>
        <end position="47"/>
    </location>
</feature>
<keyword evidence="8 17" id="KW-0999">Mitochondrion inner membrane</keyword>
<keyword evidence="10 17" id="KW-0249">Electron transport</keyword>
<evidence type="ECO:0000256" key="3">
    <source>
        <dbReference type="ARBA" id="ARBA00012944"/>
    </source>
</evidence>
<keyword evidence="6 17" id="KW-0679">Respiratory chain</keyword>
<comment type="subcellular location">
    <subcellularLocation>
        <location evidence="1 17">Mitochondrion inner membrane</location>
        <topology evidence="1 17">Multi-pass membrane protein</topology>
    </subcellularLocation>
</comment>
<evidence type="ECO:0000256" key="7">
    <source>
        <dbReference type="ARBA" id="ARBA00022692"/>
    </source>
</evidence>
<evidence type="ECO:0000256" key="14">
    <source>
        <dbReference type="ARBA" id="ARBA00023128"/>
    </source>
</evidence>
<evidence type="ECO:0000256" key="5">
    <source>
        <dbReference type="ARBA" id="ARBA00022448"/>
    </source>
</evidence>
<keyword evidence="13 17" id="KW-0830">Ubiquinone</keyword>
<evidence type="ECO:0000256" key="12">
    <source>
        <dbReference type="ARBA" id="ARBA00023027"/>
    </source>
</evidence>
<feature type="transmembrane region" description="Helical" evidence="17">
    <location>
        <begin position="153"/>
        <end position="171"/>
    </location>
</feature>
<protein>
    <recommendedName>
        <fullName evidence="4 17">NADH-ubiquinone oxidoreductase chain 2</fullName>
        <ecNumber evidence="3 17">7.1.1.2</ecNumber>
    </recommendedName>
</protein>
<keyword evidence="11 17" id="KW-1133">Transmembrane helix</keyword>
<keyword evidence="5" id="KW-0813">Transport</keyword>
<feature type="transmembrane region" description="Helical" evidence="17">
    <location>
        <begin position="321"/>
        <end position="344"/>
    </location>
</feature>
<feature type="transmembrane region" description="Helical" evidence="17">
    <location>
        <begin position="178"/>
        <end position="199"/>
    </location>
</feature>
<evidence type="ECO:0000259" key="18">
    <source>
        <dbReference type="Pfam" id="PF00361"/>
    </source>
</evidence>
<geneLocation type="mitochondrion" evidence="19"/>
<evidence type="ECO:0000256" key="11">
    <source>
        <dbReference type="ARBA" id="ARBA00022989"/>
    </source>
</evidence>
<keyword evidence="9 17" id="KW-1278">Translocase</keyword>
<evidence type="ECO:0000256" key="9">
    <source>
        <dbReference type="ARBA" id="ARBA00022967"/>
    </source>
</evidence>
<organism evidence="19">
    <name type="scientific">Asymmetron inferum</name>
    <dbReference type="NCBI Taxonomy" id="426587"/>
    <lineage>
        <taxon>Eukaryota</taxon>
        <taxon>Metazoa</taxon>
        <taxon>Chordata</taxon>
        <taxon>Cephalochordata</taxon>
        <taxon>Leptocardii</taxon>
        <taxon>Amphioxiformes</taxon>
        <taxon>Branchiostomatidae</taxon>
        <taxon>Asymmetron</taxon>
    </lineage>
</organism>
<feature type="transmembrane region" description="Helical" evidence="17">
    <location>
        <begin position="59"/>
        <end position="80"/>
    </location>
</feature>
<feature type="transmembrane region" description="Helical" evidence="17">
    <location>
        <begin position="264"/>
        <end position="289"/>
    </location>
</feature>
<dbReference type="PANTHER" id="PTHR46552:SF1">
    <property type="entry name" value="NADH-UBIQUINONE OXIDOREDUCTASE CHAIN 2"/>
    <property type="match status" value="1"/>
</dbReference>